<evidence type="ECO:0000313" key="2">
    <source>
        <dbReference type="EMBL" id="KYF94678.1"/>
    </source>
</evidence>
<gene>
    <name evidence="2" type="ORF">BE18_07330</name>
</gene>
<comment type="caution">
    <text evidence="2">The sequence shown here is derived from an EMBL/GenBank/DDBJ whole genome shotgun (WGS) entry which is preliminary data.</text>
</comment>
<proteinExistence type="predicted"/>
<accession>A0A150SES6</accession>
<evidence type="ECO:0000313" key="3">
    <source>
        <dbReference type="Proteomes" id="UP000075515"/>
    </source>
</evidence>
<name>A0A150SES6_SORCE</name>
<sequence>MSESYVRFFTLSAVPFSKEVQDGDLWLPPSKEQVVEEVCEAVHEHAQVLLVGEPGAGKTCVLRAVRHRLPQAGFRLTYCHNATLGRRDFYRQLCHALGLNPAATAAAVFYAVSAHVETLGRERIHPVFLLDEAHLLHQDTLDHLHILLNYEWDSRALLSLILVGLSDLQDRLELRKNRSLYSRIERRISIGAMAPDDTGEYVRLRMSRAGADREVFTADALTLLHEAAGSSLRDIDRMATAALREAARRKKKLVERDVMARIVGDLGTDGS</sequence>
<dbReference type="Proteomes" id="UP000075515">
    <property type="component" value="Unassembled WGS sequence"/>
</dbReference>
<dbReference type="EMBL" id="JEMC01001720">
    <property type="protein sequence ID" value="KYF94678.1"/>
    <property type="molecule type" value="Genomic_DNA"/>
</dbReference>
<dbReference type="PANTHER" id="PTHR35894">
    <property type="entry name" value="GENERAL SECRETION PATHWAY PROTEIN A-RELATED"/>
    <property type="match status" value="1"/>
</dbReference>
<feature type="domain" description="ORC1/DEAH AAA+ ATPase" evidence="1">
    <location>
        <begin position="48"/>
        <end position="172"/>
    </location>
</feature>
<dbReference type="GO" id="GO:0016887">
    <property type="term" value="F:ATP hydrolysis activity"/>
    <property type="evidence" value="ECO:0007669"/>
    <property type="project" value="InterPro"/>
</dbReference>
<dbReference type="InterPro" id="IPR027417">
    <property type="entry name" value="P-loop_NTPase"/>
</dbReference>
<protein>
    <submittedName>
        <fullName evidence="2">General secretion pathway protein GspA</fullName>
    </submittedName>
</protein>
<dbReference type="InterPro" id="IPR049945">
    <property type="entry name" value="AAA_22"/>
</dbReference>
<dbReference type="SUPFAM" id="SSF52540">
    <property type="entry name" value="P-loop containing nucleoside triphosphate hydrolases"/>
    <property type="match status" value="1"/>
</dbReference>
<dbReference type="Pfam" id="PF13401">
    <property type="entry name" value="AAA_22"/>
    <property type="match status" value="1"/>
</dbReference>
<organism evidence="2 3">
    <name type="scientific">Sorangium cellulosum</name>
    <name type="common">Polyangium cellulosum</name>
    <dbReference type="NCBI Taxonomy" id="56"/>
    <lineage>
        <taxon>Bacteria</taxon>
        <taxon>Pseudomonadati</taxon>
        <taxon>Myxococcota</taxon>
        <taxon>Polyangia</taxon>
        <taxon>Polyangiales</taxon>
        <taxon>Polyangiaceae</taxon>
        <taxon>Sorangium</taxon>
    </lineage>
</organism>
<reference evidence="2 3" key="1">
    <citation type="submission" date="2014-02" db="EMBL/GenBank/DDBJ databases">
        <title>The small core and large imbalanced accessory genome model reveals a collaborative survival strategy of Sorangium cellulosum strains in nature.</title>
        <authorList>
            <person name="Han K."/>
            <person name="Peng R."/>
            <person name="Blom J."/>
            <person name="Li Y.-Z."/>
        </authorList>
    </citation>
    <scope>NUCLEOTIDE SEQUENCE [LARGE SCALE GENOMIC DNA]</scope>
    <source>
        <strain evidence="2 3">So0149</strain>
    </source>
</reference>
<dbReference type="CDD" id="cd00009">
    <property type="entry name" value="AAA"/>
    <property type="match status" value="1"/>
</dbReference>
<dbReference type="PANTHER" id="PTHR35894:SF1">
    <property type="entry name" value="PHOSPHORIBULOKINASE _ URIDINE KINASE FAMILY"/>
    <property type="match status" value="1"/>
</dbReference>
<dbReference type="Gene3D" id="3.40.50.300">
    <property type="entry name" value="P-loop containing nucleotide triphosphate hydrolases"/>
    <property type="match status" value="1"/>
</dbReference>
<evidence type="ECO:0000259" key="1">
    <source>
        <dbReference type="Pfam" id="PF13401"/>
    </source>
</evidence>
<dbReference type="AlphaFoldDB" id="A0A150SES6"/>
<dbReference type="InterPro" id="IPR052026">
    <property type="entry name" value="ExeA_AAA_ATPase_DNA-bind"/>
</dbReference>